<organism evidence="1 2">
    <name type="scientific">Vibrio agarivorans</name>
    <dbReference type="NCBI Taxonomy" id="153622"/>
    <lineage>
        <taxon>Bacteria</taxon>
        <taxon>Pseudomonadati</taxon>
        <taxon>Pseudomonadota</taxon>
        <taxon>Gammaproteobacteria</taxon>
        <taxon>Vibrionales</taxon>
        <taxon>Vibrionaceae</taxon>
        <taxon>Vibrio</taxon>
    </lineage>
</organism>
<keyword evidence="2" id="KW-1185">Reference proteome</keyword>
<name>A0ABT7Y715_9VIBR</name>
<gene>
    <name evidence="1" type="ORF">QWJ08_21085</name>
</gene>
<reference evidence="1" key="1">
    <citation type="submission" date="2024-05" db="EMBL/GenBank/DDBJ databases">
        <title>Genome Sequences of Four Agar- Degrading Marine Bacteria.</title>
        <authorList>
            <person name="Phillips E.K."/>
            <person name="Shaffer J.C."/>
            <person name="Henson M.W."/>
            <person name="Temperton B."/>
            <person name="Thrash C.J."/>
            <person name="Martin M.O."/>
        </authorList>
    </citation>
    <scope>NUCLEOTIDE SEQUENCE</scope>
    <source>
        <strain evidence="1">EKP203</strain>
    </source>
</reference>
<evidence type="ECO:0000313" key="2">
    <source>
        <dbReference type="Proteomes" id="UP001169719"/>
    </source>
</evidence>
<evidence type="ECO:0000313" key="1">
    <source>
        <dbReference type="EMBL" id="MDN2483851.1"/>
    </source>
</evidence>
<sequence>MERDRLINRLRMSVNGREGTSFSNEDIAHYVGSDTNIDTLGEWVFESEHNLSSAVTASDIQGLLD</sequence>
<dbReference type="RefSeq" id="WP_289964009.1">
    <property type="nucleotide sequence ID" value="NZ_JAUEOZ010000003.1"/>
</dbReference>
<dbReference type="EMBL" id="JAUEOZ010000003">
    <property type="protein sequence ID" value="MDN2483851.1"/>
    <property type="molecule type" value="Genomic_DNA"/>
</dbReference>
<accession>A0ABT7Y715</accession>
<proteinExistence type="predicted"/>
<dbReference type="Proteomes" id="UP001169719">
    <property type="component" value="Unassembled WGS sequence"/>
</dbReference>
<comment type="caution">
    <text evidence="1">The sequence shown here is derived from an EMBL/GenBank/DDBJ whole genome shotgun (WGS) entry which is preliminary data.</text>
</comment>
<protein>
    <submittedName>
        <fullName evidence="1">Uncharacterized protein</fullName>
    </submittedName>
</protein>